<reference evidence="1 2" key="1">
    <citation type="submission" date="2014-12" db="EMBL/GenBank/DDBJ databases">
        <title>Genome sequencing of Photobacterium gaetbulicola AD005a.</title>
        <authorList>
            <person name="Adrian T.G.S."/>
            <person name="Chan K.G."/>
        </authorList>
    </citation>
    <scope>NUCLEOTIDE SEQUENCE [LARGE SCALE GENOMIC DNA]</scope>
    <source>
        <strain evidence="1 2">AD005a</strain>
    </source>
</reference>
<dbReference type="RefSeq" id="WP_039459725.1">
    <property type="nucleotide sequence ID" value="NZ_JWLZ01000077.1"/>
</dbReference>
<gene>
    <name evidence="1" type="ORF">RJ45_06160</name>
</gene>
<dbReference type="AlphaFoldDB" id="A0A0B9G6Z0"/>
<sequence length="160" mass="19138">MLHESFVKLFWRHFDNIAEASAWFHVRPITVKRWLTGKVDVNPMAEKLLIIRARGYLPDDTRWQGFRVDEHRCIIITPEGRQFSPKELDSWALRYDRYHALSRMYELDYVPVRTNVVTPLPFRGGRRLKQPREETITKDKKKLYRKAREKMLARRSASAP</sequence>
<evidence type="ECO:0000313" key="1">
    <source>
        <dbReference type="EMBL" id="KHT64488.1"/>
    </source>
</evidence>
<dbReference type="Proteomes" id="UP000031278">
    <property type="component" value="Unassembled WGS sequence"/>
</dbReference>
<keyword evidence="1" id="KW-0378">Hydrolase</keyword>
<dbReference type="EMBL" id="JWLZ01000077">
    <property type="protein sequence ID" value="KHT64488.1"/>
    <property type="molecule type" value="Genomic_DNA"/>
</dbReference>
<accession>A0A0B9G6Z0</accession>
<proteinExistence type="predicted"/>
<name>A0A0B9G6Z0_9GAMM</name>
<comment type="caution">
    <text evidence="1">The sequence shown here is derived from an EMBL/GenBank/DDBJ whole genome shotgun (WGS) entry which is preliminary data.</text>
</comment>
<organism evidence="1 2">
    <name type="scientific">Photobacterium gaetbulicola</name>
    <dbReference type="NCBI Taxonomy" id="1295392"/>
    <lineage>
        <taxon>Bacteria</taxon>
        <taxon>Pseudomonadati</taxon>
        <taxon>Pseudomonadota</taxon>
        <taxon>Gammaproteobacteria</taxon>
        <taxon>Vibrionales</taxon>
        <taxon>Vibrionaceae</taxon>
        <taxon>Photobacterium</taxon>
    </lineage>
</organism>
<dbReference type="GO" id="GO:0016787">
    <property type="term" value="F:hydrolase activity"/>
    <property type="evidence" value="ECO:0007669"/>
    <property type="project" value="UniProtKB-KW"/>
</dbReference>
<dbReference type="InterPro" id="IPR021077">
    <property type="entry name" value="Phage_phi-Lf_Orf112"/>
</dbReference>
<dbReference type="Pfam" id="PF12375">
    <property type="entry name" value="DUF3653"/>
    <property type="match status" value="1"/>
</dbReference>
<protein>
    <submittedName>
        <fullName evidence="1">S-adenosylhomocysteine hydrolase</fullName>
    </submittedName>
</protein>
<evidence type="ECO:0000313" key="2">
    <source>
        <dbReference type="Proteomes" id="UP000031278"/>
    </source>
</evidence>